<keyword evidence="1" id="KW-0805">Transcription regulation</keyword>
<dbReference type="InterPro" id="IPR000835">
    <property type="entry name" value="HTH_MarR-typ"/>
</dbReference>
<dbReference type="InterPro" id="IPR039422">
    <property type="entry name" value="MarR/SlyA-like"/>
</dbReference>
<keyword evidence="2" id="KW-0238">DNA-binding</keyword>
<keyword evidence="7" id="KW-1185">Reference proteome</keyword>
<feature type="region of interest" description="Disordered" evidence="4">
    <location>
        <begin position="1"/>
        <end position="32"/>
    </location>
</feature>
<protein>
    <recommendedName>
        <fullName evidence="5">HTH marR-type domain-containing protein</fullName>
    </recommendedName>
</protein>
<dbReference type="PROSITE" id="PS01117">
    <property type="entry name" value="HTH_MARR_1"/>
    <property type="match status" value="1"/>
</dbReference>
<dbReference type="InterPro" id="IPR036390">
    <property type="entry name" value="WH_DNA-bd_sf"/>
</dbReference>
<dbReference type="InterPro" id="IPR036388">
    <property type="entry name" value="WH-like_DNA-bd_sf"/>
</dbReference>
<evidence type="ECO:0000313" key="7">
    <source>
        <dbReference type="Proteomes" id="UP000599437"/>
    </source>
</evidence>
<reference evidence="7" key="1">
    <citation type="journal article" date="2019" name="Int. J. Syst. Evol. Microbiol.">
        <title>The Global Catalogue of Microorganisms (GCM) 10K type strain sequencing project: providing services to taxonomists for standard genome sequencing and annotation.</title>
        <authorList>
            <consortium name="The Broad Institute Genomics Platform"/>
            <consortium name="The Broad Institute Genome Sequencing Center for Infectious Disease"/>
            <person name="Wu L."/>
            <person name="Ma J."/>
        </authorList>
    </citation>
    <scope>NUCLEOTIDE SEQUENCE [LARGE SCALE GENOMIC DNA]</scope>
    <source>
        <strain evidence="7">JCM 4737</strain>
    </source>
</reference>
<evidence type="ECO:0000256" key="2">
    <source>
        <dbReference type="ARBA" id="ARBA00023125"/>
    </source>
</evidence>
<evidence type="ECO:0000256" key="4">
    <source>
        <dbReference type="SAM" id="MobiDB-lite"/>
    </source>
</evidence>
<name>A0ABQ3DNB9_9ACTN</name>
<evidence type="ECO:0000259" key="5">
    <source>
        <dbReference type="PROSITE" id="PS50995"/>
    </source>
</evidence>
<dbReference type="Proteomes" id="UP000599437">
    <property type="component" value="Unassembled WGS sequence"/>
</dbReference>
<feature type="compositionally biased region" description="Polar residues" evidence="4">
    <location>
        <begin position="7"/>
        <end position="16"/>
    </location>
</feature>
<gene>
    <name evidence="6" type="ORF">GCM10010346_30070</name>
</gene>
<dbReference type="PROSITE" id="PS50995">
    <property type="entry name" value="HTH_MARR_2"/>
    <property type="match status" value="1"/>
</dbReference>
<accession>A0ABQ3DNB9</accession>
<dbReference type="InterPro" id="IPR023187">
    <property type="entry name" value="Tscrpt_reg_MarR-type_CS"/>
</dbReference>
<dbReference type="SMART" id="SM00347">
    <property type="entry name" value="HTH_MARR"/>
    <property type="match status" value="1"/>
</dbReference>
<evidence type="ECO:0000256" key="1">
    <source>
        <dbReference type="ARBA" id="ARBA00023015"/>
    </source>
</evidence>
<dbReference type="PANTHER" id="PTHR33164">
    <property type="entry name" value="TRANSCRIPTIONAL REGULATOR, MARR FAMILY"/>
    <property type="match status" value="1"/>
</dbReference>
<dbReference type="EMBL" id="BMVO01000008">
    <property type="protein sequence ID" value="GHB05067.1"/>
    <property type="molecule type" value="Genomic_DNA"/>
</dbReference>
<dbReference type="Gene3D" id="1.10.10.10">
    <property type="entry name" value="Winged helix-like DNA-binding domain superfamily/Winged helix DNA-binding domain"/>
    <property type="match status" value="1"/>
</dbReference>
<proteinExistence type="predicted"/>
<sequence>MCRESVSLPQGCTTVHGSDGRMDRAGPPEDPLHDQAVQVAEAAETVVAAWQQASHGTSPRLSALQLEALLITRREPGINLTRLAREVGATPPAVSRLCDRLEAAGLLRREPGRSSRREIGLALTAAGNELMEALLARRHARFRDVLSRMPSAERADLLNGLLAFSTAAQLAEADQARE</sequence>
<evidence type="ECO:0000256" key="3">
    <source>
        <dbReference type="ARBA" id="ARBA00023163"/>
    </source>
</evidence>
<feature type="compositionally biased region" description="Basic and acidic residues" evidence="4">
    <location>
        <begin position="18"/>
        <end position="32"/>
    </location>
</feature>
<keyword evidence="3" id="KW-0804">Transcription</keyword>
<evidence type="ECO:0000313" key="6">
    <source>
        <dbReference type="EMBL" id="GHB05067.1"/>
    </source>
</evidence>
<dbReference type="SUPFAM" id="SSF46785">
    <property type="entry name" value="Winged helix' DNA-binding domain"/>
    <property type="match status" value="1"/>
</dbReference>
<feature type="domain" description="HTH marR-type" evidence="5">
    <location>
        <begin position="29"/>
        <end position="166"/>
    </location>
</feature>
<organism evidence="6 7">
    <name type="scientific">Streptomyces chryseus</name>
    <dbReference type="NCBI Taxonomy" id="68186"/>
    <lineage>
        <taxon>Bacteria</taxon>
        <taxon>Bacillati</taxon>
        <taxon>Actinomycetota</taxon>
        <taxon>Actinomycetes</taxon>
        <taxon>Kitasatosporales</taxon>
        <taxon>Streptomycetaceae</taxon>
        <taxon>Streptomyces</taxon>
    </lineage>
</organism>
<dbReference type="Pfam" id="PF01047">
    <property type="entry name" value="MarR"/>
    <property type="match status" value="1"/>
</dbReference>
<dbReference type="PANTHER" id="PTHR33164:SF103">
    <property type="entry name" value="REGULATORY PROTEIN MARR"/>
    <property type="match status" value="1"/>
</dbReference>
<comment type="caution">
    <text evidence="6">The sequence shown here is derived from an EMBL/GenBank/DDBJ whole genome shotgun (WGS) entry which is preliminary data.</text>
</comment>